<dbReference type="AlphaFoldDB" id="A0A5C3QNJ8"/>
<sequence>MLPAPLLRPLRTQCLRRTYAISVAEPKQHPDKRLPRTFSADKQYHYNICTRLLASSLSTPLVFLQHTDFSAPRMIKLRRDITDAARNHTKRQRAMAGLPPLTPTSPEMQDAENQDPTLRAIRTGILGAALRDFEGVDKPSIERMTSSLRGPIAILSLPTFNPPQLSAILRTLEKTVPPKPPKTPDQLKKELDLKNADPATPGRRMKRVREERTPELKVVGVVVEGRVFLKEGGGVREVAGLETLGTLRAQIVGMLSAPAGQLAALLGEASGGRVARTLDGFRKSLEEAQEEEGKKDVEA</sequence>
<accession>A0A5C3QNJ8</accession>
<dbReference type="SUPFAM" id="SSF160369">
    <property type="entry name" value="Ribosomal protein L10-like"/>
    <property type="match status" value="1"/>
</dbReference>
<protein>
    <recommendedName>
        <fullName evidence="5">Ribosomal protein L10-domain-containing protein</fullName>
    </recommendedName>
</protein>
<dbReference type="OrthoDB" id="360689at2759"/>
<dbReference type="PANTHER" id="PTHR11560">
    <property type="entry name" value="39S RIBOSOMAL PROTEIN L10, MITOCHONDRIAL"/>
    <property type="match status" value="1"/>
</dbReference>
<dbReference type="InterPro" id="IPR043141">
    <property type="entry name" value="Ribosomal_uL10-like_sf"/>
</dbReference>
<evidence type="ECO:0000313" key="3">
    <source>
        <dbReference type="EMBL" id="TFL03392.1"/>
    </source>
</evidence>
<evidence type="ECO:0000313" key="4">
    <source>
        <dbReference type="Proteomes" id="UP000305067"/>
    </source>
</evidence>
<name>A0A5C3QNJ8_9AGAR</name>
<dbReference type="Proteomes" id="UP000305067">
    <property type="component" value="Unassembled WGS sequence"/>
</dbReference>
<organism evidence="3 4">
    <name type="scientific">Pterulicium gracile</name>
    <dbReference type="NCBI Taxonomy" id="1884261"/>
    <lineage>
        <taxon>Eukaryota</taxon>
        <taxon>Fungi</taxon>
        <taxon>Dikarya</taxon>
        <taxon>Basidiomycota</taxon>
        <taxon>Agaricomycotina</taxon>
        <taxon>Agaricomycetes</taxon>
        <taxon>Agaricomycetidae</taxon>
        <taxon>Agaricales</taxon>
        <taxon>Pleurotineae</taxon>
        <taxon>Pterulaceae</taxon>
        <taxon>Pterulicium</taxon>
    </lineage>
</organism>
<proteinExistence type="inferred from homology"/>
<dbReference type="EMBL" id="ML178820">
    <property type="protein sequence ID" value="TFL03392.1"/>
    <property type="molecule type" value="Genomic_DNA"/>
</dbReference>
<feature type="region of interest" description="Disordered" evidence="2">
    <location>
        <begin position="89"/>
        <end position="113"/>
    </location>
</feature>
<evidence type="ECO:0008006" key="5">
    <source>
        <dbReference type="Google" id="ProtNLM"/>
    </source>
</evidence>
<evidence type="ECO:0000256" key="1">
    <source>
        <dbReference type="ARBA" id="ARBA00008889"/>
    </source>
</evidence>
<evidence type="ECO:0000256" key="2">
    <source>
        <dbReference type="SAM" id="MobiDB-lite"/>
    </source>
</evidence>
<dbReference type="STRING" id="1884261.A0A5C3QNJ8"/>
<keyword evidence="4" id="KW-1185">Reference proteome</keyword>
<reference evidence="3 4" key="1">
    <citation type="journal article" date="2019" name="Nat. Ecol. Evol.">
        <title>Megaphylogeny resolves global patterns of mushroom evolution.</title>
        <authorList>
            <person name="Varga T."/>
            <person name="Krizsan K."/>
            <person name="Foldi C."/>
            <person name="Dima B."/>
            <person name="Sanchez-Garcia M."/>
            <person name="Sanchez-Ramirez S."/>
            <person name="Szollosi G.J."/>
            <person name="Szarkandi J.G."/>
            <person name="Papp V."/>
            <person name="Albert L."/>
            <person name="Andreopoulos W."/>
            <person name="Angelini C."/>
            <person name="Antonin V."/>
            <person name="Barry K.W."/>
            <person name="Bougher N.L."/>
            <person name="Buchanan P."/>
            <person name="Buyck B."/>
            <person name="Bense V."/>
            <person name="Catcheside P."/>
            <person name="Chovatia M."/>
            <person name="Cooper J."/>
            <person name="Damon W."/>
            <person name="Desjardin D."/>
            <person name="Finy P."/>
            <person name="Geml J."/>
            <person name="Haridas S."/>
            <person name="Hughes K."/>
            <person name="Justo A."/>
            <person name="Karasinski D."/>
            <person name="Kautmanova I."/>
            <person name="Kiss B."/>
            <person name="Kocsube S."/>
            <person name="Kotiranta H."/>
            <person name="LaButti K.M."/>
            <person name="Lechner B.E."/>
            <person name="Liimatainen K."/>
            <person name="Lipzen A."/>
            <person name="Lukacs Z."/>
            <person name="Mihaltcheva S."/>
            <person name="Morgado L.N."/>
            <person name="Niskanen T."/>
            <person name="Noordeloos M.E."/>
            <person name="Ohm R.A."/>
            <person name="Ortiz-Santana B."/>
            <person name="Ovrebo C."/>
            <person name="Racz N."/>
            <person name="Riley R."/>
            <person name="Savchenko A."/>
            <person name="Shiryaev A."/>
            <person name="Soop K."/>
            <person name="Spirin V."/>
            <person name="Szebenyi C."/>
            <person name="Tomsovsky M."/>
            <person name="Tulloss R.E."/>
            <person name="Uehling J."/>
            <person name="Grigoriev I.V."/>
            <person name="Vagvolgyi C."/>
            <person name="Papp T."/>
            <person name="Martin F.M."/>
            <person name="Miettinen O."/>
            <person name="Hibbett D.S."/>
            <person name="Nagy L.G."/>
        </authorList>
    </citation>
    <scope>NUCLEOTIDE SEQUENCE [LARGE SCALE GENOMIC DNA]</scope>
    <source>
        <strain evidence="3 4">CBS 309.79</strain>
    </source>
</reference>
<dbReference type="InterPro" id="IPR047865">
    <property type="entry name" value="Ribosomal_uL10_bac_type"/>
</dbReference>
<gene>
    <name evidence="3" type="ORF">BDV98DRAFT_383179</name>
</gene>
<comment type="similarity">
    <text evidence="1">Belongs to the universal ribosomal protein uL10 family.</text>
</comment>